<evidence type="ECO:0000313" key="4">
    <source>
        <dbReference type="Proteomes" id="UP000230000"/>
    </source>
</evidence>
<dbReference type="SUPFAM" id="SSF52833">
    <property type="entry name" value="Thioredoxin-like"/>
    <property type="match status" value="1"/>
</dbReference>
<evidence type="ECO:0000256" key="1">
    <source>
        <dbReference type="SAM" id="Coils"/>
    </source>
</evidence>
<dbReference type="InterPro" id="IPR008928">
    <property type="entry name" value="6-hairpin_glycosidase_sf"/>
</dbReference>
<dbReference type="InterPro" id="IPR024705">
    <property type="entry name" value="Ssp411"/>
</dbReference>
<protein>
    <recommendedName>
        <fullName evidence="2">Spermatogenesis-associated protein 20-like TRX domain-containing protein</fullName>
    </recommendedName>
</protein>
<keyword evidence="4" id="KW-1185">Reference proteome</keyword>
<dbReference type="Gene3D" id="3.40.30.10">
    <property type="entry name" value="Glutaredoxin"/>
    <property type="match status" value="1"/>
</dbReference>
<feature type="coiled-coil region" evidence="1">
    <location>
        <begin position="378"/>
        <end position="405"/>
    </location>
</feature>
<dbReference type="InterPro" id="IPR012341">
    <property type="entry name" value="6hp_glycosidase-like_sf"/>
</dbReference>
<accession>A0A2M9CXR1</accession>
<dbReference type="EMBL" id="PGFG01000001">
    <property type="protein sequence ID" value="PJJ76704.1"/>
    <property type="molecule type" value="Genomic_DNA"/>
</dbReference>
<dbReference type="InterPro" id="IPR036249">
    <property type="entry name" value="Thioredoxin-like_sf"/>
</dbReference>
<dbReference type="OrthoDB" id="9762614at2"/>
<feature type="domain" description="Spermatogenesis-associated protein 20-like TRX" evidence="2">
    <location>
        <begin position="6"/>
        <end position="160"/>
    </location>
</feature>
<organism evidence="3 4">
    <name type="scientific">Thermoflavifilum aggregans</name>
    <dbReference type="NCBI Taxonomy" id="454188"/>
    <lineage>
        <taxon>Bacteria</taxon>
        <taxon>Pseudomonadati</taxon>
        <taxon>Bacteroidota</taxon>
        <taxon>Chitinophagia</taxon>
        <taxon>Chitinophagales</taxon>
        <taxon>Chitinophagaceae</taxon>
        <taxon>Thermoflavifilum</taxon>
    </lineage>
</organism>
<gene>
    <name evidence="3" type="ORF">BXY57_2336</name>
</gene>
<reference evidence="3 4" key="1">
    <citation type="submission" date="2017-11" db="EMBL/GenBank/DDBJ databases">
        <title>Genomic Encyclopedia of Archaeal and Bacterial Type Strains, Phase II (KMG-II): From Individual Species to Whole Genera.</title>
        <authorList>
            <person name="Goeker M."/>
        </authorList>
    </citation>
    <scope>NUCLEOTIDE SEQUENCE [LARGE SCALE GENOMIC DNA]</scope>
    <source>
        <strain evidence="3 4">DSM 27268</strain>
    </source>
</reference>
<dbReference type="SUPFAM" id="SSF48208">
    <property type="entry name" value="Six-hairpin glycosidases"/>
    <property type="match status" value="1"/>
</dbReference>
<evidence type="ECO:0000313" key="3">
    <source>
        <dbReference type="EMBL" id="PJJ76704.1"/>
    </source>
</evidence>
<dbReference type="GO" id="GO:0005975">
    <property type="term" value="P:carbohydrate metabolic process"/>
    <property type="evidence" value="ECO:0007669"/>
    <property type="project" value="InterPro"/>
</dbReference>
<dbReference type="InterPro" id="IPR004879">
    <property type="entry name" value="Ssp411-like_TRX"/>
</dbReference>
<dbReference type="PANTHER" id="PTHR42899">
    <property type="entry name" value="SPERMATOGENESIS-ASSOCIATED PROTEIN 20"/>
    <property type="match status" value="1"/>
</dbReference>
<dbReference type="RefSeq" id="WP_100315147.1">
    <property type="nucleotide sequence ID" value="NZ_PGFG01000001.1"/>
</dbReference>
<dbReference type="Proteomes" id="UP000230000">
    <property type="component" value="Unassembled WGS sequence"/>
</dbReference>
<sequence>MTSAHTNALIHATSPYLLLHAHNPVNWYPWCDEALQKAQQENKLLIISIGYAACHWCHVMEKEVFSDEEAAAFMNAHFVSIKVDREERPDLDQLYMQACVLINGHGGWPLNAFALPDGRPFYAVTYLPKRQWLHVLQQIINLYEQQPEQWRQQAQQLSEGIRQSLVIPLQPEQKHQKPLRDVYISLFENIQSSIDLTRGGFNRAPKFPMPAVWEWLLQYYYFTHREEALQAVNTTLHHMALGGIYDQIGGGFCRYATDSQWRIPHFEKMLYDNAQLISLYAHAWQLTRQHLYAEIIRQSIAFVERELTNPQGACYASIDADSEGEEGKFYVWTEQEIRDLLDDTTASLILDYYHVNRHGNWEAGKNVLYVTEDDASFATQHQLDLQEWQMLLQQAREKLFAYRTQHTRPATDTKILTSWNALMIKAYIDTYRAWGEKAYLDKAFDIIRFIEKYMQDPDQGLWRNFAQGKPGVPAMLDDYAFLAEAYLECYQVTFDIRWLQRARALVQFARDHFLDASSKCFFYTADTFTPASGFRIMETEDQVIPSSNAAMAHVLYRLGIYMDEPAFTDQAMQMLHAMLSQIQATPAYMAKWAQLLGLASYGLYEIAILGDEAQAMAAEMQQHFLPDCLFMGGAEENLPLLQHKLIPGKTRIYVCKNQVCQAPVTSVDEALAQITSA</sequence>
<dbReference type="AlphaFoldDB" id="A0A2M9CXR1"/>
<evidence type="ECO:0000259" key="2">
    <source>
        <dbReference type="Pfam" id="PF03190"/>
    </source>
</evidence>
<proteinExistence type="predicted"/>
<comment type="caution">
    <text evidence="3">The sequence shown here is derived from an EMBL/GenBank/DDBJ whole genome shotgun (WGS) entry which is preliminary data.</text>
</comment>
<dbReference type="Pfam" id="PF03190">
    <property type="entry name" value="Thioredox_DsbH"/>
    <property type="match status" value="1"/>
</dbReference>
<dbReference type="PIRSF" id="PIRSF006402">
    <property type="entry name" value="UCP006402_thioredoxin"/>
    <property type="match status" value="1"/>
</dbReference>
<keyword evidence="1" id="KW-0175">Coiled coil</keyword>
<dbReference type="CDD" id="cd02955">
    <property type="entry name" value="SSP411"/>
    <property type="match status" value="1"/>
</dbReference>
<name>A0A2M9CXR1_9BACT</name>
<dbReference type="PANTHER" id="PTHR42899:SF1">
    <property type="entry name" value="SPERMATOGENESIS-ASSOCIATED PROTEIN 20"/>
    <property type="match status" value="1"/>
</dbReference>
<dbReference type="Gene3D" id="1.50.10.10">
    <property type="match status" value="1"/>
</dbReference>